<evidence type="ECO:0000313" key="11">
    <source>
        <dbReference type="Proteomes" id="UP000011704"/>
    </source>
</evidence>
<evidence type="ECO:0000256" key="7">
    <source>
        <dbReference type="ARBA" id="ARBA00023239"/>
    </source>
</evidence>
<dbReference type="GO" id="GO:0004425">
    <property type="term" value="F:indole-3-glycerol-phosphate synthase activity"/>
    <property type="evidence" value="ECO:0007669"/>
    <property type="project" value="UniProtKB-UniRule"/>
</dbReference>
<evidence type="ECO:0000256" key="3">
    <source>
        <dbReference type="ARBA" id="ARBA00022605"/>
    </source>
</evidence>
<dbReference type="HAMAP" id="MF_00134_B">
    <property type="entry name" value="IGPS_B"/>
    <property type="match status" value="1"/>
</dbReference>
<evidence type="ECO:0000256" key="4">
    <source>
        <dbReference type="ARBA" id="ARBA00022793"/>
    </source>
</evidence>
<dbReference type="GO" id="GO:0000162">
    <property type="term" value="P:L-tryptophan biosynthetic process"/>
    <property type="evidence" value="ECO:0007669"/>
    <property type="project" value="UniProtKB-UniRule"/>
</dbReference>
<evidence type="ECO:0000313" key="10">
    <source>
        <dbReference type="EMBL" id="CCQ91708.1"/>
    </source>
</evidence>
<comment type="caution">
    <text evidence="10">The sequence shown here is derived from an EMBL/GenBank/DDBJ whole genome shotgun (WGS) entry which is preliminary data.</text>
</comment>
<dbReference type="InterPro" id="IPR011060">
    <property type="entry name" value="RibuloseP-bd_barrel"/>
</dbReference>
<dbReference type="RefSeq" id="WP_005010736.1">
    <property type="nucleotide sequence ID" value="NZ_HG422173.1"/>
</dbReference>
<dbReference type="EC" id="4.1.1.48" evidence="8"/>
<comment type="catalytic activity">
    <reaction evidence="1 8">
        <text>1-(2-carboxyphenylamino)-1-deoxy-D-ribulose 5-phosphate + H(+) = (1S,2R)-1-C-(indol-3-yl)glycerol 3-phosphate + CO2 + H2O</text>
        <dbReference type="Rhea" id="RHEA:23476"/>
        <dbReference type="ChEBI" id="CHEBI:15377"/>
        <dbReference type="ChEBI" id="CHEBI:15378"/>
        <dbReference type="ChEBI" id="CHEBI:16526"/>
        <dbReference type="ChEBI" id="CHEBI:58613"/>
        <dbReference type="ChEBI" id="CHEBI:58866"/>
        <dbReference type="EC" id="4.1.1.48"/>
    </reaction>
</comment>
<evidence type="ECO:0000256" key="1">
    <source>
        <dbReference type="ARBA" id="ARBA00001633"/>
    </source>
</evidence>
<dbReference type="InterPro" id="IPR013798">
    <property type="entry name" value="Indole-3-glycerol_P_synth_dom"/>
</dbReference>
<accession>M1Z2L0</accession>
<name>M1Z2L0_NITG3</name>
<dbReference type="PANTHER" id="PTHR22854">
    <property type="entry name" value="TRYPTOPHAN BIOSYNTHESIS PROTEIN"/>
    <property type="match status" value="1"/>
</dbReference>
<evidence type="ECO:0000256" key="8">
    <source>
        <dbReference type="HAMAP-Rule" id="MF_00134"/>
    </source>
</evidence>
<gene>
    <name evidence="8 10" type="primary">trpC</name>
    <name evidence="10" type="ORF">NITGR_780012</name>
</gene>
<dbReference type="HOGENOM" id="CLU_034247_2_0_0"/>
<dbReference type="Proteomes" id="UP000011704">
    <property type="component" value="Unassembled WGS sequence"/>
</dbReference>
<dbReference type="CDD" id="cd00331">
    <property type="entry name" value="IGPS"/>
    <property type="match status" value="1"/>
</dbReference>
<dbReference type="Pfam" id="PF00218">
    <property type="entry name" value="IGPS"/>
    <property type="match status" value="1"/>
</dbReference>
<keyword evidence="7 8" id="KW-0456">Lyase</keyword>
<dbReference type="OrthoDB" id="9804217at2"/>
<proteinExistence type="inferred from homology"/>
<dbReference type="AlphaFoldDB" id="M1Z2L0"/>
<organism evidence="10 11">
    <name type="scientific">Nitrospina gracilis (strain 3/211)</name>
    <dbReference type="NCBI Taxonomy" id="1266370"/>
    <lineage>
        <taxon>Bacteria</taxon>
        <taxon>Pseudomonadati</taxon>
        <taxon>Nitrospinota/Tectimicrobiota group</taxon>
        <taxon>Nitrospinota</taxon>
        <taxon>Nitrospinia</taxon>
        <taxon>Nitrospinales</taxon>
        <taxon>Nitrospinaceae</taxon>
        <taxon>Nitrospina</taxon>
    </lineage>
</organism>
<keyword evidence="11" id="KW-1185">Reference proteome</keyword>
<evidence type="ECO:0000256" key="2">
    <source>
        <dbReference type="ARBA" id="ARBA00004696"/>
    </source>
</evidence>
<dbReference type="PANTHER" id="PTHR22854:SF2">
    <property type="entry name" value="INDOLE-3-GLYCEROL-PHOSPHATE SYNTHASE"/>
    <property type="match status" value="1"/>
</dbReference>
<dbReference type="UniPathway" id="UPA00035">
    <property type="reaction ID" value="UER00043"/>
</dbReference>
<keyword evidence="4 8" id="KW-0210">Decarboxylase</keyword>
<dbReference type="InParanoid" id="M1Z2L0"/>
<reference evidence="10 11" key="1">
    <citation type="journal article" date="2013" name="Front. Microbiol.">
        <title>The genome of Nitrospina gracilis illuminates the metabolism and evolution of the major marine nitrite oxidizer.</title>
        <authorList>
            <person name="Luecker S."/>
            <person name="Nowka B."/>
            <person name="Rattei T."/>
            <person name="Spieck E."/>
            <person name="and Daims H."/>
        </authorList>
    </citation>
    <scope>NUCLEOTIDE SEQUENCE [LARGE SCALE GENOMIC DNA]</scope>
    <source>
        <strain evidence="10 11">3/211</strain>
    </source>
</reference>
<keyword evidence="3 8" id="KW-0028">Amino-acid biosynthesis</keyword>
<dbReference type="NCBIfam" id="NF001377">
    <property type="entry name" value="PRK00278.2-4"/>
    <property type="match status" value="1"/>
</dbReference>
<dbReference type="FunFam" id="3.20.20.70:FF:000024">
    <property type="entry name" value="Indole-3-glycerol phosphate synthase"/>
    <property type="match status" value="1"/>
</dbReference>
<keyword evidence="6 8" id="KW-0057">Aromatic amino acid biosynthesis</keyword>
<dbReference type="EMBL" id="CAQJ01000086">
    <property type="protein sequence ID" value="CCQ91708.1"/>
    <property type="molecule type" value="Genomic_DNA"/>
</dbReference>
<dbReference type="InterPro" id="IPR045186">
    <property type="entry name" value="Indole-3-glycerol_P_synth"/>
</dbReference>
<keyword evidence="5 8" id="KW-0822">Tryptophan biosynthesis</keyword>
<dbReference type="STRING" id="1266370.NITGR_780012"/>
<comment type="pathway">
    <text evidence="2 8">Amino-acid biosynthesis; L-tryptophan biosynthesis; L-tryptophan from chorismate: step 4/5.</text>
</comment>
<dbReference type="InterPro" id="IPR013785">
    <property type="entry name" value="Aldolase_TIM"/>
</dbReference>
<sequence>MGNILDTIFEHKKDDVATAKRERPLSELKGRLSLVPKAQDVLSALSQKGDGSNIIAEIKRRTPFKGDLVQDFDAMKIAKEYADNGASAISILTDSNFFGGSIDYLVQAKEEVGVPLLRKDFIYTEYQVYESRAFGADFYLLIATSLDKNQLKDLMALGHELGFTALVETHDEKDLEKALYADAKLLGINNRDLTTGKTDLAVSRRLLGQLKGLGGLCLVCESGIYERAHIEEFESLGMHAFLIGESLMKADCISEKLQELRGHDKTSVSG</sequence>
<dbReference type="Gene3D" id="3.20.20.70">
    <property type="entry name" value="Aldolase class I"/>
    <property type="match status" value="1"/>
</dbReference>
<dbReference type="FunCoup" id="M1Z2L0">
    <property type="interactions" value="340"/>
</dbReference>
<protein>
    <recommendedName>
        <fullName evidence="8">Indole-3-glycerol phosphate synthase</fullName>
        <shortName evidence="8">IGPS</shortName>
        <ecNumber evidence="8">4.1.1.48</ecNumber>
    </recommendedName>
</protein>
<dbReference type="GO" id="GO:0004640">
    <property type="term" value="F:phosphoribosylanthranilate isomerase activity"/>
    <property type="evidence" value="ECO:0007669"/>
    <property type="project" value="TreeGrafter"/>
</dbReference>
<evidence type="ECO:0000256" key="5">
    <source>
        <dbReference type="ARBA" id="ARBA00022822"/>
    </source>
</evidence>
<feature type="domain" description="Indole-3-glycerol phosphate synthase" evidence="9">
    <location>
        <begin position="5"/>
        <end position="260"/>
    </location>
</feature>
<comment type="similarity">
    <text evidence="8">Belongs to the TrpC family.</text>
</comment>
<evidence type="ECO:0000256" key="6">
    <source>
        <dbReference type="ARBA" id="ARBA00023141"/>
    </source>
</evidence>
<evidence type="ECO:0000259" key="9">
    <source>
        <dbReference type="Pfam" id="PF00218"/>
    </source>
</evidence>
<dbReference type="SUPFAM" id="SSF51366">
    <property type="entry name" value="Ribulose-phoshate binding barrel"/>
    <property type="match status" value="1"/>
</dbReference>